<dbReference type="Proteomes" id="UP000462152">
    <property type="component" value="Unassembled WGS sequence"/>
</dbReference>
<dbReference type="RefSeq" id="WP_129315398.1">
    <property type="nucleotide sequence ID" value="NZ_NOIQ01000006.1"/>
</dbReference>
<dbReference type="AlphaFoldDB" id="A0A7K1LHA5"/>
<accession>A0A7K1LHA5</accession>
<dbReference type="InterPro" id="IPR003673">
    <property type="entry name" value="CoA-Trfase_fam_III"/>
</dbReference>
<dbReference type="Pfam" id="PF02515">
    <property type="entry name" value="CoA_transf_3"/>
    <property type="match status" value="1"/>
</dbReference>
<dbReference type="Gene3D" id="3.30.1540.10">
    <property type="entry name" value="formyl-coa transferase, domain 3"/>
    <property type="match status" value="1"/>
</dbReference>
<name>A0A7K1LHA5_9MICC</name>
<dbReference type="PANTHER" id="PTHR48207:SF3">
    <property type="entry name" value="SUCCINATE--HYDROXYMETHYLGLUTARATE COA-TRANSFERASE"/>
    <property type="match status" value="1"/>
</dbReference>
<evidence type="ECO:0000313" key="3">
    <source>
        <dbReference type="Proteomes" id="UP000462152"/>
    </source>
</evidence>
<evidence type="ECO:0000313" key="2">
    <source>
        <dbReference type="EMBL" id="MUN54566.1"/>
    </source>
</evidence>
<dbReference type="InterPro" id="IPR050483">
    <property type="entry name" value="CoA-transferase_III_domain"/>
</dbReference>
<reference evidence="2 3" key="1">
    <citation type="submission" date="2019-12" db="EMBL/GenBank/DDBJ databases">
        <authorList>
            <person name="Li J."/>
            <person name="Shi Y."/>
            <person name="Xu G."/>
            <person name="Xiao D."/>
            <person name="Ran X."/>
        </authorList>
    </citation>
    <scope>NUCLEOTIDE SEQUENCE [LARGE SCALE GENOMIC DNA]</scope>
    <source>
        <strain evidence="2 3">JCM 15915</strain>
    </source>
</reference>
<protein>
    <submittedName>
        <fullName evidence="2">CoA transferase</fullName>
    </submittedName>
</protein>
<proteinExistence type="predicted"/>
<organism evidence="2 3">
    <name type="scientific">Rothia koreensis</name>
    <dbReference type="NCBI Taxonomy" id="592378"/>
    <lineage>
        <taxon>Bacteria</taxon>
        <taxon>Bacillati</taxon>
        <taxon>Actinomycetota</taxon>
        <taxon>Actinomycetes</taxon>
        <taxon>Micrococcales</taxon>
        <taxon>Micrococcaceae</taxon>
        <taxon>Rothia</taxon>
    </lineage>
</organism>
<dbReference type="PANTHER" id="PTHR48207">
    <property type="entry name" value="SUCCINATE--HYDROXYMETHYLGLUTARATE COA-TRANSFERASE"/>
    <property type="match status" value="1"/>
</dbReference>
<sequence>MSDQGTTLDRDSGGPLSGIVVADFSRVLAGPYCTMLLADLGATVIKVEGPTGDDTRQWKPPQRDGESTYYLGVNRGKHGLQLDMKNPDDLQTAYRLIDTADVFIENYKPGGLEKFGLDEASVAQRWPRLVHASITGFGTQGGASLPGYDLLAQAVSGMMDLTGSADGPPQRMGVALFDVVTGLHAAVGILAALRERETSGQGQHLSLDLLSSALSGLANQTSGYVGAGNVPHRMGNEHPSLFPYGPFDTNDGQLVICVGNDAQFRVLAGELGRPELAEDPKFSTMPERNRHRSELRGIIEDVLRGRGSDAWFRQLREAGLPCSPILDVAGGVDFAHELGLEPVVYAGSDDDAVPGIKNPIGFSRTQVSYSKRPPGVDQDREAILDWLAQRADHGTGSPFEQTTAE</sequence>
<keyword evidence="3" id="KW-1185">Reference proteome</keyword>
<evidence type="ECO:0000256" key="1">
    <source>
        <dbReference type="ARBA" id="ARBA00022679"/>
    </source>
</evidence>
<dbReference type="SUPFAM" id="SSF89796">
    <property type="entry name" value="CoA-transferase family III (CaiB/BaiF)"/>
    <property type="match status" value="1"/>
</dbReference>
<dbReference type="GO" id="GO:0008410">
    <property type="term" value="F:CoA-transferase activity"/>
    <property type="evidence" value="ECO:0007669"/>
    <property type="project" value="TreeGrafter"/>
</dbReference>
<dbReference type="InterPro" id="IPR023606">
    <property type="entry name" value="CoA-Trfase_III_dom_1_sf"/>
</dbReference>
<keyword evidence="1 2" id="KW-0808">Transferase</keyword>
<comment type="caution">
    <text evidence="2">The sequence shown here is derived from an EMBL/GenBank/DDBJ whole genome shotgun (WGS) entry which is preliminary data.</text>
</comment>
<dbReference type="EMBL" id="WOGT01000002">
    <property type="protein sequence ID" value="MUN54566.1"/>
    <property type="molecule type" value="Genomic_DNA"/>
</dbReference>
<dbReference type="OrthoDB" id="9797653at2"/>
<dbReference type="InterPro" id="IPR044855">
    <property type="entry name" value="CoA-Trfase_III_dom3_sf"/>
</dbReference>
<dbReference type="Gene3D" id="3.40.50.10540">
    <property type="entry name" value="Crotonobetainyl-coa:carnitine coa-transferase, domain 1"/>
    <property type="match status" value="1"/>
</dbReference>
<gene>
    <name evidence="2" type="ORF">GMA10_04970</name>
</gene>